<dbReference type="Proteomes" id="UP000199691">
    <property type="component" value="Unassembled WGS sequence"/>
</dbReference>
<evidence type="ECO:0000256" key="2">
    <source>
        <dbReference type="ARBA" id="ARBA00007511"/>
    </source>
</evidence>
<feature type="transmembrane region" description="Helical" evidence="7">
    <location>
        <begin position="12"/>
        <end position="30"/>
    </location>
</feature>
<reference evidence="9" key="1">
    <citation type="submission" date="2016-10" db="EMBL/GenBank/DDBJ databases">
        <authorList>
            <person name="Varghese N."/>
            <person name="Submissions S."/>
        </authorList>
    </citation>
    <scope>NUCLEOTIDE SEQUENCE [LARGE SCALE GENOMIC DNA]</scope>
    <source>
        <strain evidence="9">CGMCC 4.6609</strain>
    </source>
</reference>
<dbReference type="InterPro" id="IPR022369">
    <property type="entry name" value="Integral_membrane_TerC_rswitch"/>
</dbReference>
<feature type="transmembrane region" description="Helical" evidence="7">
    <location>
        <begin position="227"/>
        <end position="248"/>
    </location>
</feature>
<evidence type="ECO:0000256" key="4">
    <source>
        <dbReference type="ARBA" id="ARBA00022989"/>
    </source>
</evidence>
<evidence type="ECO:0000313" key="9">
    <source>
        <dbReference type="Proteomes" id="UP000199691"/>
    </source>
</evidence>
<dbReference type="PANTHER" id="PTHR30238">
    <property type="entry name" value="MEMBRANE BOUND PREDICTED REDOX MODULATOR"/>
    <property type="match status" value="1"/>
</dbReference>
<accession>A0A1H0JM94</accession>
<feature type="transmembrane region" description="Helical" evidence="7">
    <location>
        <begin position="289"/>
        <end position="311"/>
    </location>
</feature>
<gene>
    <name evidence="8" type="ORF">SAMN05421507_102559</name>
</gene>
<protein>
    <submittedName>
        <fullName evidence="8">Tellurite resistance protein TerC</fullName>
    </submittedName>
</protein>
<dbReference type="InterPro" id="IPR005496">
    <property type="entry name" value="Integral_membrane_TerC"/>
</dbReference>
<feature type="transmembrane region" description="Helical" evidence="7">
    <location>
        <begin position="42"/>
        <end position="62"/>
    </location>
</feature>
<dbReference type="PANTHER" id="PTHR30238:SF0">
    <property type="entry name" value="THYLAKOID MEMBRANE PROTEIN TERC, CHLOROPLASTIC"/>
    <property type="match status" value="1"/>
</dbReference>
<comment type="similarity">
    <text evidence="2">Belongs to the TerC family.</text>
</comment>
<evidence type="ECO:0000256" key="6">
    <source>
        <dbReference type="SAM" id="MobiDB-lite"/>
    </source>
</evidence>
<evidence type="ECO:0000313" key="8">
    <source>
        <dbReference type="EMBL" id="SDO44754.1"/>
    </source>
</evidence>
<dbReference type="RefSeq" id="WP_090096532.1">
    <property type="nucleotide sequence ID" value="NZ_FNIX01000002.1"/>
</dbReference>
<dbReference type="AlphaFoldDB" id="A0A1H0JM94"/>
<dbReference type="STRING" id="641025.SAMN05421507_102559"/>
<dbReference type="EMBL" id="FNIX01000002">
    <property type="protein sequence ID" value="SDO44754.1"/>
    <property type="molecule type" value="Genomic_DNA"/>
</dbReference>
<feature type="transmembrane region" description="Helical" evidence="7">
    <location>
        <begin position="255"/>
        <end position="277"/>
    </location>
</feature>
<evidence type="ECO:0000256" key="1">
    <source>
        <dbReference type="ARBA" id="ARBA00004141"/>
    </source>
</evidence>
<keyword evidence="5 7" id="KW-0472">Membrane</keyword>
<keyword evidence="3 7" id="KW-0812">Transmembrane</keyword>
<dbReference type="GO" id="GO:0016020">
    <property type="term" value="C:membrane"/>
    <property type="evidence" value="ECO:0007669"/>
    <property type="project" value="UniProtKB-SubCell"/>
</dbReference>
<keyword evidence="4 7" id="KW-1133">Transmembrane helix</keyword>
<feature type="transmembrane region" description="Helical" evidence="7">
    <location>
        <begin position="132"/>
        <end position="152"/>
    </location>
</feature>
<keyword evidence="9" id="KW-1185">Reference proteome</keyword>
<dbReference type="NCBIfam" id="TIGR03718">
    <property type="entry name" value="R_switched_Alx"/>
    <property type="match status" value="1"/>
</dbReference>
<sequence length="349" mass="37851">MSAQLDISLLTWLLTIGLVVALLAVDLVVAAKRPHHVGIGEAAAWSVGYVAIAIGFGVWFTLHYGGGPGTEFFVGYLVEKSLSVDNLFVFVIIMSTFSVPDRHRHKVLTFGIVLALVMRGIFIALGATLLSLFSFVFLLFGLLLIYTAVQLYRHRDEDPDIEDNVVVKTSRRVLPVTDDYAGGDLFTHEGDKRMVTPLFVVLIAIGTIDLLFALDSIPAVFGITSQPYVVFAANAFALLGLRALFFLVQGLLDRLVYLSVGLSLILAFIGVKLILQWAHEDVSKSVPEIPTLLSLAVIAVVLAVVTVASLVKTKRDPSVKAHPASLRTRRASAGRSEKGQPQAADRRSS</sequence>
<evidence type="ECO:0000256" key="5">
    <source>
        <dbReference type="ARBA" id="ARBA00023136"/>
    </source>
</evidence>
<feature type="region of interest" description="Disordered" evidence="6">
    <location>
        <begin position="317"/>
        <end position="349"/>
    </location>
</feature>
<evidence type="ECO:0000256" key="7">
    <source>
        <dbReference type="SAM" id="Phobius"/>
    </source>
</evidence>
<dbReference type="OrthoDB" id="5242957at2"/>
<comment type="subcellular location">
    <subcellularLocation>
        <location evidence="1">Membrane</location>
        <topology evidence="1">Multi-pass membrane protein</topology>
    </subcellularLocation>
</comment>
<name>A0A1H0JM94_9PSEU</name>
<feature type="transmembrane region" description="Helical" evidence="7">
    <location>
        <begin position="82"/>
        <end position="100"/>
    </location>
</feature>
<organism evidence="8 9">
    <name type="scientific">Lentzea jiangxiensis</name>
    <dbReference type="NCBI Taxonomy" id="641025"/>
    <lineage>
        <taxon>Bacteria</taxon>
        <taxon>Bacillati</taxon>
        <taxon>Actinomycetota</taxon>
        <taxon>Actinomycetes</taxon>
        <taxon>Pseudonocardiales</taxon>
        <taxon>Pseudonocardiaceae</taxon>
        <taxon>Lentzea</taxon>
    </lineage>
</organism>
<proteinExistence type="inferred from homology"/>
<dbReference type="Pfam" id="PF03741">
    <property type="entry name" value="TerC"/>
    <property type="match status" value="1"/>
</dbReference>
<evidence type="ECO:0000256" key="3">
    <source>
        <dbReference type="ARBA" id="ARBA00022692"/>
    </source>
</evidence>
<feature type="transmembrane region" description="Helical" evidence="7">
    <location>
        <begin position="198"/>
        <end position="221"/>
    </location>
</feature>
<feature type="transmembrane region" description="Helical" evidence="7">
    <location>
        <begin position="107"/>
        <end position="126"/>
    </location>
</feature>